<keyword evidence="2" id="KW-1185">Reference proteome</keyword>
<reference evidence="1 2" key="1">
    <citation type="submission" date="2020-02" db="EMBL/GenBank/DDBJ databases">
        <title>Genome sequence of the type strain CGMCC 1.15528 of Mesorhizobium zhangyense.</title>
        <authorList>
            <person name="Gao J."/>
            <person name="Sun J."/>
        </authorList>
    </citation>
    <scope>NUCLEOTIDE SEQUENCE [LARGE SCALE GENOMIC DNA]</scope>
    <source>
        <strain evidence="1 2">CGMCC 1.15528</strain>
    </source>
</reference>
<comment type="caution">
    <text evidence="1">The sequence shown here is derived from an EMBL/GenBank/DDBJ whole genome shotgun (WGS) entry which is preliminary data.</text>
</comment>
<dbReference type="Proteomes" id="UP000481252">
    <property type="component" value="Unassembled WGS sequence"/>
</dbReference>
<dbReference type="AlphaFoldDB" id="A0A7C9VC59"/>
<proteinExistence type="predicted"/>
<protein>
    <submittedName>
        <fullName evidence="1">Uncharacterized protein</fullName>
    </submittedName>
</protein>
<evidence type="ECO:0000313" key="2">
    <source>
        <dbReference type="Proteomes" id="UP000481252"/>
    </source>
</evidence>
<sequence>MRKFLLLTLAGMLVGGYFLKGPEEAESASVSRLAAPAVQDAYRLVHAIGNDEKVVAEGLNKSDCDAQKSERKKIVSALGVGGSVTCLPESLFSN</sequence>
<evidence type="ECO:0000313" key="1">
    <source>
        <dbReference type="EMBL" id="NGN45183.1"/>
    </source>
</evidence>
<dbReference type="EMBL" id="JAAKZG010000028">
    <property type="protein sequence ID" value="NGN45183.1"/>
    <property type="molecule type" value="Genomic_DNA"/>
</dbReference>
<gene>
    <name evidence="1" type="ORF">G6N74_29455</name>
</gene>
<name>A0A7C9VC59_9HYPH</name>
<accession>A0A7C9VC59</accession>
<organism evidence="1 2">
    <name type="scientific">Mesorhizobium zhangyense</name>
    <dbReference type="NCBI Taxonomy" id="1776730"/>
    <lineage>
        <taxon>Bacteria</taxon>
        <taxon>Pseudomonadati</taxon>
        <taxon>Pseudomonadota</taxon>
        <taxon>Alphaproteobacteria</taxon>
        <taxon>Hyphomicrobiales</taxon>
        <taxon>Phyllobacteriaceae</taxon>
        <taxon>Mesorhizobium</taxon>
    </lineage>
</organism>
<dbReference type="RefSeq" id="WP_165121555.1">
    <property type="nucleotide sequence ID" value="NZ_JAAKZG010000028.1"/>
</dbReference>